<comment type="caution">
    <text evidence="1">The sequence shown here is derived from an EMBL/GenBank/DDBJ whole genome shotgun (WGS) entry which is preliminary data.</text>
</comment>
<dbReference type="RefSeq" id="WP_206968261.1">
    <property type="nucleotide sequence ID" value="NZ_BAAAJJ010000006.1"/>
</dbReference>
<dbReference type="EMBL" id="JAFLRJ010000400">
    <property type="protein sequence ID" value="MBO0516473.1"/>
    <property type="molecule type" value="Genomic_DNA"/>
</dbReference>
<dbReference type="Pfam" id="PF04402">
    <property type="entry name" value="SIMPL"/>
    <property type="match status" value="1"/>
</dbReference>
<proteinExistence type="predicted"/>
<accession>A0A939FEE9</accession>
<gene>
    <name evidence="1" type="ORF">J0695_32590</name>
</gene>
<dbReference type="InterPro" id="IPR052022">
    <property type="entry name" value="26kDa_periplasmic_antigen"/>
</dbReference>
<dbReference type="Gene3D" id="3.30.110.170">
    <property type="entry name" value="Protein of unknown function (DUF541), domain 1"/>
    <property type="match status" value="1"/>
</dbReference>
<evidence type="ECO:0000313" key="2">
    <source>
        <dbReference type="Proteomes" id="UP000664167"/>
    </source>
</evidence>
<protein>
    <submittedName>
        <fullName evidence="1">SIMPL domain-containing protein</fullName>
    </submittedName>
</protein>
<sequence length="225" mass="24151">MAGTPEIPLVSVRGEATLEVDPEIATLTITVGARGKDRRTALEDLTRRNSAVLELTKGYGEAVEKLESGSFSISPELSTHGRGERIRAYHGRVHITAVLSDFTALGELTTRLADLELTRVDGPWWSLRPTSPAHGDARRQAVKEAVTRAREYAQALGSDLAALLELADQGAERTSSMAMAPAGFAHKGYGGAAEDTSAPALDLEPQRQTVYAQVTARFTMTPPKL</sequence>
<dbReference type="PANTHER" id="PTHR34387:SF2">
    <property type="entry name" value="SLR1258 PROTEIN"/>
    <property type="match status" value="1"/>
</dbReference>
<keyword evidence="2" id="KW-1185">Reference proteome</keyword>
<dbReference type="AlphaFoldDB" id="A0A939FEE9"/>
<dbReference type="PANTHER" id="PTHR34387">
    <property type="entry name" value="SLR1258 PROTEIN"/>
    <property type="match status" value="1"/>
</dbReference>
<dbReference type="GO" id="GO:0006974">
    <property type="term" value="P:DNA damage response"/>
    <property type="evidence" value="ECO:0007669"/>
    <property type="project" value="TreeGrafter"/>
</dbReference>
<reference evidence="1" key="1">
    <citation type="submission" date="2021-03" db="EMBL/GenBank/DDBJ databases">
        <title>Streptomyces poriferae sp. nov., a novel marine sponge-derived Actinobacteria species with anti-MRSA activity.</title>
        <authorList>
            <person name="Sandoval-Powers M."/>
            <person name="Kralova S."/>
            <person name="Nguyen G.-S."/>
            <person name="Fawwal D."/>
            <person name="Degnes K."/>
            <person name="Klinkenberg G."/>
            <person name="Sletta H."/>
            <person name="Wentzel A."/>
            <person name="Liles M.R."/>
        </authorList>
    </citation>
    <scope>NUCLEOTIDE SEQUENCE</scope>
    <source>
        <strain evidence="1">DSM 41794</strain>
    </source>
</reference>
<evidence type="ECO:0000313" key="1">
    <source>
        <dbReference type="EMBL" id="MBO0516473.1"/>
    </source>
</evidence>
<dbReference type="InterPro" id="IPR007497">
    <property type="entry name" value="SIMPL/DUF541"/>
</dbReference>
<dbReference type="Proteomes" id="UP000664167">
    <property type="component" value="Unassembled WGS sequence"/>
</dbReference>
<organism evidence="1 2">
    <name type="scientific">Streptomyces beijiangensis</name>
    <dbReference type="NCBI Taxonomy" id="163361"/>
    <lineage>
        <taxon>Bacteria</taxon>
        <taxon>Bacillati</taxon>
        <taxon>Actinomycetota</taxon>
        <taxon>Actinomycetes</taxon>
        <taxon>Kitasatosporales</taxon>
        <taxon>Streptomycetaceae</taxon>
        <taxon>Streptomyces</taxon>
    </lineage>
</organism>
<name>A0A939FEE9_9ACTN</name>
<dbReference type="Gene3D" id="3.30.70.2970">
    <property type="entry name" value="Protein of unknown function (DUF541), domain 2"/>
    <property type="match status" value="1"/>
</dbReference>